<dbReference type="Pfam" id="PF12848">
    <property type="entry name" value="ABC_tran_Xtn"/>
    <property type="match status" value="1"/>
</dbReference>
<keyword evidence="5" id="KW-1185">Reference proteome</keyword>
<dbReference type="Gene3D" id="3.40.50.300">
    <property type="entry name" value="P-loop containing nucleotide triphosphate hydrolases"/>
    <property type="match status" value="3"/>
</dbReference>
<proteinExistence type="predicted"/>
<evidence type="ECO:0000313" key="4">
    <source>
        <dbReference type="EMBL" id="MET3574285.1"/>
    </source>
</evidence>
<organism evidence="4 5">
    <name type="scientific">Bhargavaea ullalensis</name>
    <dbReference type="NCBI Taxonomy" id="1265685"/>
    <lineage>
        <taxon>Bacteria</taxon>
        <taxon>Bacillati</taxon>
        <taxon>Bacillota</taxon>
        <taxon>Bacilli</taxon>
        <taxon>Bacillales</taxon>
        <taxon>Caryophanaceae</taxon>
        <taxon>Bhargavaea</taxon>
    </lineage>
</organism>
<keyword evidence="1" id="KW-0547">Nucleotide-binding</keyword>
<dbReference type="NCBIfam" id="NF000355">
    <property type="entry name" value="ribo_prot_ABC_F"/>
    <property type="match status" value="1"/>
</dbReference>
<dbReference type="Proteomes" id="UP001549099">
    <property type="component" value="Unassembled WGS sequence"/>
</dbReference>
<accession>A0ABV2G7M1</accession>
<sequence length="567" mass="64105">MQMGELSNLKAAYGDEVIFEEVSAELPEGAVVALVGPNGAGKSTLLEMMAGVREPDGGGIRWIGKRPAATYFRQEQEKEPASRGDTAAVLEELSRWGVPERVAYNTASGGERMKLRLAAALAENSRLFLLDEPTNHLDRDSLGRLVDHIKKSGATFVIVSHDRHFIDRVAGRVWELDHGRLMVYEGNYSDYREKKEAARAAQQKHWEQQQRKIACVEEQIGQLSRWSDKAHRESTKKAGTKEYFRMKAKKKDVQIRSKRRRLEAELEKERVEKPEEEHSVEFDVPGGRKKGRRVFELKDVSKSFGGRAVPKGRLGEHLLFKGVRFTVLAGERLGLVGPNGSGKSTLFRMLLGEEPHGGEIWRTEGMTVGWLSQSVLDLPLDLTMEEYFHRGTFEAQGRLRTDLANLGFTAGQWLLPLSSLSMGERLKVKLMRFIHEGADVLLLDEPTNHLDLPSREELERTLDSFPGTLLFTSHDRYFMERLAKGLLVFEEETIRKVPMNLQEWEQRKAGDKEPKPVADGGLERLKLETELQAVLGKLSLAPPGGSEYAELDRRFRELSGQLRKLRS</sequence>
<name>A0ABV2G7M1_9BACL</name>
<dbReference type="SUPFAM" id="SSF52540">
    <property type="entry name" value="P-loop containing nucleoside triphosphate hydrolases"/>
    <property type="match status" value="2"/>
</dbReference>
<dbReference type="InterPro" id="IPR003439">
    <property type="entry name" value="ABC_transporter-like_ATP-bd"/>
</dbReference>
<evidence type="ECO:0000313" key="5">
    <source>
        <dbReference type="Proteomes" id="UP001549099"/>
    </source>
</evidence>
<evidence type="ECO:0000259" key="3">
    <source>
        <dbReference type="PROSITE" id="PS50893"/>
    </source>
</evidence>
<keyword evidence="2 4" id="KW-0067">ATP-binding</keyword>
<feature type="domain" description="ABC transporter" evidence="3">
    <location>
        <begin position="295"/>
        <end position="516"/>
    </location>
</feature>
<dbReference type="PROSITE" id="PS50893">
    <property type="entry name" value="ABC_TRANSPORTER_2"/>
    <property type="match status" value="2"/>
</dbReference>
<dbReference type="EMBL" id="JBEPLW010000001">
    <property type="protein sequence ID" value="MET3574285.1"/>
    <property type="molecule type" value="Genomic_DNA"/>
</dbReference>
<dbReference type="GO" id="GO:0005524">
    <property type="term" value="F:ATP binding"/>
    <property type="evidence" value="ECO:0007669"/>
    <property type="project" value="UniProtKB-KW"/>
</dbReference>
<feature type="domain" description="ABC transporter" evidence="3">
    <location>
        <begin position="1"/>
        <end position="203"/>
    </location>
</feature>
<dbReference type="PANTHER" id="PTHR42855">
    <property type="entry name" value="ABC TRANSPORTER ATP-BINDING SUBUNIT"/>
    <property type="match status" value="1"/>
</dbReference>
<dbReference type="InterPro" id="IPR032781">
    <property type="entry name" value="ABC_tran_Xtn"/>
</dbReference>
<dbReference type="InterPro" id="IPR051309">
    <property type="entry name" value="ABCF_ATPase"/>
</dbReference>
<comment type="caution">
    <text evidence="4">The sequence shown here is derived from an EMBL/GenBank/DDBJ whole genome shotgun (WGS) entry which is preliminary data.</text>
</comment>
<evidence type="ECO:0000256" key="1">
    <source>
        <dbReference type="ARBA" id="ARBA00022741"/>
    </source>
</evidence>
<dbReference type="CDD" id="cd03221">
    <property type="entry name" value="ABCF_EF-3"/>
    <property type="match status" value="2"/>
</dbReference>
<dbReference type="RefSeq" id="WP_354194332.1">
    <property type="nucleotide sequence ID" value="NZ_JBEPLW010000001.1"/>
</dbReference>
<evidence type="ECO:0000256" key="2">
    <source>
        <dbReference type="ARBA" id="ARBA00022840"/>
    </source>
</evidence>
<dbReference type="InterPro" id="IPR027417">
    <property type="entry name" value="P-loop_NTPase"/>
</dbReference>
<dbReference type="InterPro" id="IPR003593">
    <property type="entry name" value="AAA+_ATPase"/>
</dbReference>
<protein>
    <submittedName>
        <fullName evidence="4">Macrolide transport system ATP-binding/permease protein</fullName>
    </submittedName>
</protein>
<dbReference type="Pfam" id="PF00005">
    <property type="entry name" value="ABC_tran"/>
    <property type="match status" value="2"/>
</dbReference>
<dbReference type="SMART" id="SM00382">
    <property type="entry name" value="AAA"/>
    <property type="match status" value="2"/>
</dbReference>
<gene>
    <name evidence="4" type="ORF">ABID49_000161</name>
</gene>
<reference evidence="4 5" key="1">
    <citation type="submission" date="2024-06" db="EMBL/GenBank/DDBJ databases">
        <title>Genomic Encyclopedia of Type Strains, Phase IV (KMG-IV): sequencing the most valuable type-strain genomes for metagenomic binning, comparative biology and taxonomic classification.</title>
        <authorList>
            <person name="Goeker M."/>
        </authorList>
    </citation>
    <scope>NUCLEOTIDE SEQUENCE [LARGE SCALE GENOMIC DNA]</scope>
    <source>
        <strain evidence="4 5">DSM 26128</strain>
    </source>
</reference>
<dbReference type="PANTHER" id="PTHR42855:SF2">
    <property type="entry name" value="DRUG RESISTANCE ABC TRANSPORTER,ATP-BINDING PROTEIN"/>
    <property type="match status" value="1"/>
</dbReference>